<comment type="similarity">
    <text evidence="1">Belongs to the bacterial reverse transcriptase family.</text>
</comment>
<dbReference type="InterPro" id="IPR051083">
    <property type="entry name" value="GrpII_Intron_Splice-Mob/Def"/>
</dbReference>
<dbReference type="CDD" id="cd01646">
    <property type="entry name" value="RT_Bac_retron_I"/>
    <property type="match status" value="1"/>
</dbReference>
<dbReference type="PROSITE" id="PS50878">
    <property type="entry name" value="RT_POL"/>
    <property type="match status" value="1"/>
</dbReference>
<protein>
    <submittedName>
        <fullName evidence="3">RNA-directed DNA polymerase</fullName>
    </submittedName>
</protein>
<comment type="caution">
    <text evidence="3">The sequence shown here is derived from an EMBL/GenBank/DDBJ whole genome shotgun (WGS) entry which is preliminary data.</text>
</comment>
<evidence type="ECO:0000313" key="3">
    <source>
        <dbReference type="EMBL" id="MFD2755701.1"/>
    </source>
</evidence>
<evidence type="ECO:0000256" key="1">
    <source>
        <dbReference type="ARBA" id="ARBA00034120"/>
    </source>
</evidence>
<keyword evidence="3" id="KW-0808">Transferase</keyword>
<keyword evidence="3" id="KW-0695">RNA-directed DNA polymerase</keyword>
<accession>A0ABW5UQ11</accession>
<organism evidence="3 4">
    <name type="scientific">Comamonas terrae</name>
    <dbReference type="NCBI Taxonomy" id="673548"/>
    <lineage>
        <taxon>Bacteria</taxon>
        <taxon>Pseudomonadati</taxon>
        <taxon>Pseudomonadota</taxon>
        <taxon>Betaproteobacteria</taxon>
        <taxon>Burkholderiales</taxon>
        <taxon>Comamonadaceae</taxon>
        <taxon>Comamonas</taxon>
    </lineage>
</organism>
<dbReference type="InterPro" id="IPR000477">
    <property type="entry name" value="RT_dom"/>
</dbReference>
<dbReference type="PANTHER" id="PTHR34047">
    <property type="entry name" value="NUCLEAR INTRON MATURASE 1, MITOCHONDRIAL-RELATED"/>
    <property type="match status" value="1"/>
</dbReference>
<dbReference type="SUPFAM" id="SSF56672">
    <property type="entry name" value="DNA/RNA polymerases"/>
    <property type="match status" value="1"/>
</dbReference>
<dbReference type="PANTHER" id="PTHR34047:SF8">
    <property type="entry name" value="PROTEIN YKFC"/>
    <property type="match status" value="1"/>
</dbReference>
<keyword evidence="4" id="KW-1185">Reference proteome</keyword>
<sequence length="337" mass="38919">MTLHPFTTSGAQRRSFFLYRSFHAHYQSPTRPKPREVWAADFRDRIVHHLLYNRIAPRFHAAFTADSCACIPGRGTVYGAKRLEQQARSVTRNWSRPAHYLKCDCANFFVSIDKLVLRERIARKVHEPWWMELADTILFHDPRENVEVRGSEKDLRKVPPHKSLFNAPPDTGLPIGNLSSQFFANVLLDGLDQYIKHRLRAPHYVRYVDDFVLLHPSANWLTSALRNIEEWLPQNLQPHLNPRKTIIQPAARGIDFVGQVISPWRRTTRRRTLRSALQRLEHMPAAEVFAAGNSYLGLTRQASASHHEQALLCRALLKRGHAIEGLHLSKAFRSHHP</sequence>
<keyword evidence="3" id="KW-0548">Nucleotidyltransferase</keyword>
<dbReference type="Proteomes" id="UP001597463">
    <property type="component" value="Unassembled WGS sequence"/>
</dbReference>
<gene>
    <name evidence="3" type="ORF">ACFSW6_16625</name>
</gene>
<dbReference type="Pfam" id="PF00078">
    <property type="entry name" value="RVT_1"/>
    <property type="match status" value="1"/>
</dbReference>
<dbReference type="GO" id="GO:0003964">
    <property type="term" value="F:RNA-directed DNA polymerase activity"/>
    <property type="evidence" value="ECO:0007669"/>
    <property type="project" value="UniProtKB-KW"/>
</dbReference>
<name>A0ABW5UQ11_9BURK</name>
<evidence type="ECO:0000313" key="4">
    <source>
        <dbReference type="Proteomes" id="UP001597463"/>
    </source>
</evidence>
<feature type="domain" description="Reverse transcriptase" evidence="2">
    <location>
        <begin position="1"/>
        <end position="261"/>
    </location>
</feature>
<dbReference type="InterPro" id="IPR043502">
    <property type="entry name" value="DNA/RNA_pol_sf"/>
</dbReference>
<evidence type="ECO:0000259" key="2">
    <source>
        <dbReference type="PROSITE" id="PS50878"/>
    </source>
</evidence>
<proteinExistence type="inferred from homology"/>
<dbReference type="RefSeq" id="WP_245633434.1">
    <property type="nucleotide sequence ID" value="NZ_BCNT01000017.1"/>
</dbReference>
<dbReference type="EMBL" id="JBHUMV010000007">
    <property type="protein sequence ID" value="MFD2755701.1"/>
    <property type="molecule type" value="Genomic_DNA"/>
</dbReference>
<reference evidence="4" key="1">
    <citation type="journal article" date="2019" name="Int. J. Syst. Evol. Microbiol.">
        <title>The Global Catalogue of Microorganisms (GCM) 10K type strain sequencing project: providing services to taxonomists for standard genome sequencing and annotation.</title>
        <authorList>
            <consortium name="The Broad Institute Genomics Platform"/>
            <consortium name="The Broad Institute Genome Sequencing Center for Infectious Disease"/>
            <person name="Wu L."/>
            <person name="Ma J."/>
        </authorList>
    </citation>
    <scope>NUCLEOTIDE SEQUENCE [LARGE SCALE GENOMIC DNA]</scope>
    <source>
        <strain evidence="4">TISTR 1906</strain>
    </source>
</reference>